<dbReference type="InterPro" id="IPR020094">
    <property type="entry name" value="TruA/RsuA/RluB/E/F_N"/>
</dbReference>
<comment type="caution">
    <text evidence="5">The sequence shown here is derived from an EMBL/GenBank/DDBJ whole genome shotgun (WGS) entry which is preliminary data.</text>
</comment>
<dbReference type="InterPro" id="IPR020103">
    <property type="entry name" value="PsdUridine_synth_cat_dom_sf"/>
</dbReference>
<dbReference type="InterPro" id="IPR042092">
    <property type="entry name" value="PsdUridine_s_RsuA/RluB/E/F_cat"/>
</dbReference>
<dbReference type="InterPro" id="IPR000748">
    <property type="entry name" value="PsdUridine_synth_RsuA/RluB/E/F"/>
</dbReference>
<feature type="domain" description="Pseudouridine synthase RsuA/RluA-like" evidence="4">
    <location>
        <begin position="11"/>
        <end position="161"/>
    </location>
</feature>
<name>A0ABV9I2Q4_9FLAO</name>
<dbReference type="InterPro" id="IPR018496">
    <property type="entry name" value="PsdUridine_synth_RsuA/RluB_CS"/>
</dbReference>
<accession>A0ABV9I2Q4</accession>
<dbReference type="Pfam" id="PF00849">
    <property type="entry name" value="PseudoU_synth_2"/>
    <property type="match status" value="1"/>
</dbReference>
<evidence type="ECO:0000256" key="1">
    <source>
        <dbReference type="ARBA" id="ARBA00008348"/>
    </source>
</evidence>
<evidence type="ECO:0000313" key="6">
    <source>
        <dbReference type="Proteomes" id="UP001596043"/>
    </source>
</evidence>
<dbReference type="PANTHER" id="PTHR47683">
    <property type="entry name" value="PSEUDOURIDINE SYNTHASE FAMILY PROTEIN-RELATED"/>
    <property type="match status" value="1"/>
</dbReference>
<keyword evidence="6" id="KW-1185">Reference proteome</keyword>
<reference evidence="6" key="1">
    <citation type="journal article" date="2019" name="Int. J. Syst. Evol. Microbiol.">
        <title>The Global Catalogue of Microorganisms (GCM) 10K type strain sequencing project: providing services to taxonomists for standard genome sequencing and annotation.</title>
        <authorList>
            <consortium name="The Broad Institute Genomics Platform"/>
            <consortium name="The Broad Institute Genome Sequencing Center for Infectious Disease"/>
            <person name="Wu L."/>
            <person name="Ma J."/>
        </authorList>
    </citation>
    <scope>NUCLEOTIDE SEQUENCE [LARGE SCALE GENOMIC DNA]</scope>
    <source>
        <strain evidence="6">YJ-61-S</strain>
    </source>
</reference>
<dbReference type="PROSITE" id="PS01149">
    <property type="entry name" value="PSI_RSU"/>
    <property type="match status" value="1"/>
</dbReference>
<evidence type="ECO:0000259" key="4">
    <source>
        <dbReference type="Pfam" id="PF00849"/>
    </source>
</evidence>
<dbReference type="SUPFAM" id="SSF55120">
    <property type="entry name" value="Pseudouridine synthase"/>
    <property type="match status" value="1"/>
</dbReference>
<sequence>MSETSHSHFKLYKPYGYISQMLSNDERQSRKKKFLSSLYDFPKGVMAIGRLDEKSEGLLLLTTDGKLSDTINRSGIEKEYFAQVDGEINQDAITRLRKGVDIGLHGKKYRTKPCEVSKLTTTPLLPERSKKLRDDRHGPTSWIRVILKEGKFRQVRKMTSAVGYPTLRLVRVRIGNIHLNNLQPSEVQPIKDSVISSEA</sequence>
<dbReference type="EMBL" id="JBHSFV010000015">
    <property type="protein sequence ID" value="MFC4636108.1"/>
    <property type="molecule type" value="Genomic_DNA"/>
</dbReference>
<evidence type="ECO:0000256" key="3">
    <source>
        <dbReference type="RuleBase" id="RU003887"/>
    </source>
</evidence>
<dbReference type="Gene3D" id="3.30.70.580">
    <property type="entry name" value="Pseudouridine synthase I, catalytic domain, N-terminal subdomain"/>
    <property type="match status" value="1"/>
</dbReference>
<comment type="similarity">
    <text evidence="1 3">Belongs to the pseudouridine synthase RsuA family.</text>
</comment>
<dbReference type="InterPro" id="IPR050343">
    <property type="entry name" value="RsuA_PseudoU_synthase"/>
</dbReference>
<dbReference type="NCBIfam" id="TIGR00093">
    <property type="entry name" value="pseudouridine synthase"/>
    <property type="match status" value="1"/>
</dbReference>
<dbReference type="Proteomes" id="UP001596043">
    <property type="component" value="Unassembled WGS sequence"/>
</dbReference>
<dbReference type="EC" id="5.4.99.-" evidence="3"/>
<dbReference type="PANTHER" id="PTHR47683:SF2">
    <property type="entry name" value="RNA-BINDING S4 DOMAIN-CONTAINING PROTEIN"/>
    <property type="match status" value="1"/>
</dbReference>
<proteinExistence type="inferred from homology"/>
<dbReference type="RefSeq" id="WP_379981982.1">
    <property type="nucleotide sequence ID" value="NZ_JBHSFV010000015.1"/>
</dbReference>
<dbReference type="InterPro" id="IPR006145">
    <property type="entry name" value="PsdUridine_synth_RsuA/RluA"/>
</dbReference>
<organism evidence="5 6">
    <name type="scientific">Dokdonia ponticola</name>
    <dbReference type="NCBI Taxonomy" id="2041041"/>
    <lineage>
        <taxon>Bacteria</taxon>
        <taxon>Pseudomonadati</taxon>
        <taxon>Bacteroidota</taxon>
        <taxon>Flavobacteriia</taxon>
        <taxon>Flavobacteriales</taxon>
        <taxon>Flavobacteriaceae</taxon>
        <taxon>Dokdonia</taxon>
    </lineage>
</organism>
<protein>
    <recommendedName>
        <fullName evidence="3">Pseudouridine synthase</fullName>
        <ecNumber evidence="3">5.4.99.-</ecNumber>
    </recommendedName>
</protein>
<evidence type="ECO:0000313" key="5">
    <source>
        <dbReference type="EMBL" id="MFC4636108.1"/>
    </source>
</evidence>
<evidence type="ECO:0000256" key="2">
    <source>
        <dbReference type="ARBA" id="ARBA00023235"/>
    </source>
</evidence>
<gene>
    <name evidence="5" type="ORF">ACFO3O_19535</name>
</gene>
<keyword evidence="2 3" id="KW-0413">Isomerase</keyword>
<dbReference type="Gene3D" id="3.30.70.1560">
    <property type="entry name" value="Alpha-L RNA-binding motif"/>
    <property type="match status" value="1"/>
</dbReference>